<dbReference type="Pfam" id="PF14437">
    <property type="entry name" value="MafB19-deam"/>
    <property type="match status" value="1"/>
</dbReference>
<keyword evidence="5" id="KW-1185">Reference proteome</keyword>
<feature type="domain" description="CMP/dCMP-type deaminase" evidence="3">
    <location>
        <begin position="1"/>
        <end position="124"/>
    </location>
</feature>
<dbReference type="SUPFAM" id="SSF53927">
    <property type="entry name" value="Cytidine deaminase-like"/>
    <property type="match status" value="1"/>
</dbReference>
<dbReference type="PANTHER" id="PTHR11079:SF202">
    <property type="entry name" value="TRNA-SPECIFIC ADENOSINE DEAMINASE"/>
    <property type="match status" value="1"/>
</dbReference>
<dbReference type="PANTHER" id="PTHR11079">
    <property type="entry name" value="CYTOSINE DEAMINASE FAMILY MEMBER"/>
    <property type="match status" value="1"/>
</dbReference>
<dbReference type="GO" id="GO:0002100">
    <property type="term" value="P:tRNA wobble adenosine to inosine editing"/>
    <property type="evidence" value="ECO:0007669"/>
    <property type="project" value="InterPro"/>
</dbReference>
<evidence type="ECO:0000313" key="5">
    <source>
        <dbReference type="Proteomes" id="UP000063919"/>
    </source>
</evidence>
<dbReference type="GO" id="GO:0052717">
    <property type="term" value="F:tRNA-specific adenosine-34 deaminase activity"/>
    <property type="evidence" value="ECO:0007669"/>
    <property type="project" value="UniProtKB-EC"/>
</dbReference>
<evidence type="ECO:0000259" key="3">
    <source>
        <dbReference type="PROSITE" id="PS51747"/>
    </source>
</evidence>
<dbReference type="RefSeq" id="WP_053945699.1">
    <property type="nucleotide sequence ID" value="NZ_CP012622.1"/>
</dbReference>
<proteinExistence type="predicted"/>
<accession>A0A0M4JHL8</accession>
<keyword evidence="2" id="KW-0862">Zinc</keyword>
<dbReference type="PATRIC" id="fig|362837.3.peg.6"/>
<dbReference type="OrthoDB" id="9802676at2"/>
<dbReference type="KEGG" id="scj:SCANT_v1c00060"/>
<dbReference type="InterPro" id="IPR058535">
    <property type="entry name" value="MafB19-deam"/>
</dbReference>
<reference evidence="4 5" key="1">
    <citation type="journal article" date="2015" name="Genome Announc.">
        <title>Complete Genome Sequence of Spiroplasma cantharicola CC-1T (DSM 21588), a Bacterium Isolated from Soldier Beetle (Cantharis carolinus).</title>
        <authorList>
            <person name="Lo W.S."/>
            <person name="Liu P.Y."/>
            <person name="Kuo C.H."/>
        </authorList>
    </citation>
    <scope>NUCLEOTIDE SEQUENCE [LARGE SCALE GENOMIC DNA]</scope>
    <source>
        <strain evidence="4 5">CC-1</strain>
    </source>
</reference>
<evidence type="ECO:0000313" key="4">
    <source>
        <dbReference type="EMBL" id="ALD65916.1"/>
    </source>
</evidence>
<dbReference type="InterPro" id="IPR016193">
    <property type="entry name" value="Cytidine_deaminase-like"/>
</dbReference>
<sequence length="141" mass="16551">MELIFNTLLMELKKCKKNKDVPVSALLIDTNNKIVAKSFNSRQKKYNFSNHAEIRVLNKIYKKLKTKNLGDYRLVTSLKPCLMCITVIEQASIKKVLYYLDNIKCNYNRILTDITFEKIGSSKESTIFETELKEFFLKLRK</sequence>
<dbReference type="Gene3D" id="3.40.140.10">
    <property type="entry name" value="Cytidine Deaminase, domain 2"/>
    <property type="match status" value="1"/>
</dbReference>
<gene>
    <name evidence="4" type="primary">tadA</name>
    <name evidence="4" type="ORF">SCANT_v1c00060</name>
</gene>
<dbReference type="STRING" id="362837.SCANT_v1c00060"/>
<dbReference type="InterPro" id="IPR016192">
    <property type="entry name" value="APOBEC/CMP_deaminase_Zn-bd"/>
</dbReference>
<dbReference type="InterPro" id="IPR002125">
    <property type="entry name" value="CMP_dCMP_dom"/>
</dbReference>
<dbReference type="PROSITE" id="PS00903">
    <property type="entry name" value="CYT_DCMP_DEAMINASES_1"/>
    <property type="match status" value="1"/>
</dbReference>
<name>A0A0M4JHL8_9MOLU</name>
<evidence type="ECO:0000256" key="2">
    <source>
        <dbReference type="ARBA" id="ARBA00022833"/>
    </source>
</evidence>
<dbReference type="GO" id="GO:0008270">
    <property type="term" value="F:zinc ion binding"/>
    <property type="evidence" value="ECO:0007669"/>
    <property type="project" value="InterPro"/>
</dbReference>
<organism evidence="4 5">
    <name type="scientific">Spiroplasma cantharicola</name>
    <dbReference type="NCBI Taxonomy" id="362837"/>
    <lineage>
        <taxon>Bacteria</taxon>
        <taxon>Bacillati</taxon>
        <taxon>Mycoplasmatota</taxon>
        <taxon>Mollicutes</taxon>
        <taxon>Entomoplasmatales</taxon>
        <taxon>Spiroplasmataceae</taxon>
        <taxon>Spiroplasma</taxon>
    </lineage>
</organism>
<dbReference type="AlphaFoldDB" id="A0A0M4JHL8"/>
<dbReference type="EMBL" id="CP012622">
    <property type="protein sequence ID" value="ALD65916.1"/>
    <property type="molecule type" value="Genomic_DNA"/>
</dbReference>
<keyword evidence="1" id="KW-0479">Metal-binding</keyword>
<protein>
    <submittedName>
        <fullName evidence="4">tRNA-specific adenosine deaminase</fullName>
    </submittedName>
</protein>
<dbReference type="Proteomes" id="UP000063919">
    <property type="component" value="Chromosome"/>
</dbReference>
<dbReference type="PROSITE" id="PS51747">
    <property type="entry name" value="CYT_DCMP_DEAMINASES_2"/>
    <property type="match status" value="1"/>
</dbReference>
<evidence type="ECO:0000256" key="1">
    <source>
        <dbReference type="ARBA" id="ARBA00022723"/>
    </source>
</evidence>